<dbReference type="AlphaFoldDB" id="A0A8H4UI44"/>
<comment type="catalytic activity">
    <reaction evidence="6">
        <text>cytidine(34) in tRNA(Ile2) + L-lysine + ATP = lysidine(34) in tRNA(Ile2) + AMP + diphosphate + H(+)</text>
        <dbReference type="Rhea" id="RHEA:43744"/>
        <dbReference type="Rhea" id="RHEA-COMP:10625"/>
        <dbReference type="Rhea" id="RHEA-COMP:10670"/>
        <dbReference type="ChEBI" id="CHEBI:15378"/>
        <dbReference type="ChEBI" id="CHEBI:30616"/>
        <dbReference type="ChEBI" id="CHEBI:32551"/>
        <dbReference type="ChEBI" id="CHEBI:33019"/>
        <dbReference type="ChEBI" id="CHEBI:82748"/>
        <dbReference type="ChEBI" id="CHEBI:83665"/>
        <dbReference type="ChEBI" id="CHEBI:456215"/>
        <dbReference type="EC" id="6.3.4.19"/>
    </reaction>
</comment>
<sequence length="677" mass="77536">MTTAARVFHHAPRPISTIEFKDAVEATCLPRFPSARSAIPQRIVLAISGGVDSMALAFLFSNLNRTFRNIKIADNTIRSVSGVVVDHRLRDGSTKEASKVAHELRKFDLKTRVATITWREEKRNGLDPRELPNLEGLARTYRYRALGAECQFLGATSLFFAHHQDDQYETVLMRLLGGHGYRGLQGMREANSIPECYQEHGVYKSGLIDDQLKNQPSLNFRPAVRQMRRLRSIIRDEKASTDPWNNLKRFSSEFVDRYPGDEFGQPLMPYLQPLDVEDGGVMIYRPLLEFDKDRLMATCEANKISWFEDHTNKDPTLTTRNAVRHLVRNHELPRALQKPAILGLAKRSKQRTTYEEAEAYRYLVREAVAKDFDPNAGTLVIQFPTPCPKGRRKKHSLAPENELRREHRKLVMTIAVRKLINFVTPEHHLPPLANVVNVVNRLIPDLAPEESRSTPKAFVMSGVLFSPMVNGKCVKWFLSRAPYPSNQPAPSASLHSALGQRVSLSEEESRELGERNKSNRALGWMKARLFDGRFWIRIGYNNQPIFHVQPFRAEHAKAFRKALPPLRRARLEKLLKHYAPGKVRYSLPALYGIVRERNPYSPHVTTTVTLLALPTLGINIPGLERWVRYEVRYKNVDTKLLGHQPRGQRRSPVPYKPLFGAARKRRLRLMGKFGPRR</sequence>
<proteinExistence type="inferred from homology"/>
<name>A0A8H4UI44_9HYPO</name>
<evidence type="ECO:0000256" key="1">
    <source>
        <dbReference type="ARBA" id="ARBA00013267"/>
    </source>
</evidence>
<evidence type="ECO:0000313" key="9">
    <source>
        <dbReference type="Proteomes" id="UP000635477"/>
    </source>
</evidence>
<evidence type="ECO:0000256" key="6">
    <source>
        <dbReference type="ARBA" id="ARBA00048539"/>
    </source>
</evidence>
<dbReference type="HAMAP" id="MF_01161">
    <property type="entry name" value="tRNA_Ile_lys_synt"/>
    <property type="match status" value="1"/>
</dbReference>
<evidence type="ECO:0000259" key="7">
    <source>
        <dbReference type="Pfam" id="PF01171"/>
    </source>
</evidence>
<dbReference type="Pfam" id="PF01171">
    <property type="entry name" value="ATP_bind_3"/>
    <property type="match status" value="2"/>
</dbReference>
<dbReference type="EMBL" id="JABEYC010000522">
    <property type="protein sequence ID" value="KAF4976561.1"/>
    <property type="molecule type" value="Genomic_DNA"/>
</dbReference>
<keyword evidence="5" id="KW-0067">ATP-binding</keyword>
<dbReference type="Gene3D" id="3.40.50.620">
    <property type="entry name" value="HUPs"/>
    <property type="match status" value="1"/>
</dbReference>
<reference evidence="8" key="1">
    <citation type="journal article" date="2020" name="BMC Genomics">
        <title>Correction to: Identification and distribution of gene clusters required for synthesis of sphingolipid metabolism inhibitors in diverse species of the filamentous fungus Fusarium.</title>
        <authorList>
            <person name="Kim H.S."/>
            <person name="Lohmar J.M."/>
            <person name="Busman M."/>
            <person name="Brown D.W."/>
            <person name="Naumann T.A."/>
            <person name="Divon H.H."/>
            <person name="Lysoe E."/>
            <person name="Uhlig S."/>
            <person name="Proctor R.H."/>
        </authorList>
    </citation>
    <scope>NUCLEOTIDE SEQUENCE</scope>
    <source>
        <strain evidence="8">NRRL 22465</strain>
    </source>
</reference>
<dbReference type="PANTHER" id="PTHR43033:SF1">
    <property type="entry name" value="TRNA(ILE)-LYSIDINE SYNTHASE-RELATED"/>
    <property type="match status" value="1"/>
</dbReference>
<dbReference type="InterPro" id="IPR011063">
    <property type="entry name" value="TilS/TtcA_N"/>
</dbReference>
<dbReference type="PANTHER" id="PTHR43033">
    <property type="entry name" value="TRNA(ILE)-LYSIDINE SYNTHASE-RELATED"/>
    <property type="match status" value="1"/>
</dbReference>
<dbReference type="OrthoDB" id="434144at2759"/>
<dbReference type="GO" id="GO:0032267">
    <property type="term" value="F:tRNA(Ile)-lysidine synthase activity"/>
    <property type="evidence" value="ECO:0007669"/>
    <property type="project" value="UniProtKB-EC"/>
</dbReference>
<evidence type="ECO:0000256" key="5">
    <source>
        <dbReference type="ARBA" id="ARBA00022840"/>
    </source>
</evidence>
<keyword evidence="3" id="KW-0819">tRNA processing</keyword>
<reference evidence="8" key="2">
    <citation type="submission" date="2020-05" db="EMBL/GenBank/DDBJ databases">
        <authorList>
            <person name="Kim H.-S."/>
            <person name="Proctor R.H."/>
            <person name="Brown D.W."/>
        </authorList>
    </citation>
    <scope>NUCLEOTIDE SEQUENCE</scope>
    <source>
        <strain evidence="8">NRRL 22465</strain>
    </source>
</reference>
<dbReference type="CDD" id="cd01992">
    <property type="entry name" value="TilS_N"/>
    <property type="match status" value="1"/>
</dbReference>
<dbReference type="InterPro" id="IPR012094">
    <property type="entry name" value="tRNA_Ile_lys_synt"/>
</dbReference>
<dbReference type="EC" id="6.3.4.19" evidence="1"/>
<feature type="domain" description="tRNA(Ile)-lysidine/2-thiocytidine synthase N-terminal" evidence="7">
    <location>
        <begin position="279"/>
        <end position="325"/>
    </location>
</feature>
<feature type="domain" description="tRNA(Ile)-lysidine/2-thiocytidine synthase N-terminal" evidence="7">
    <location>
        <begin position="43"/>
        <end position="193"/>
    </location>
</feature>
<evidence type="ECO:0000313" key="8">
    <source>
        <dbReference type="EMBL" id="KAF4976561.1"/>
    </source>
</evidence>
<evidence type="ECO:0000256" key="3">
    <source>
        <dbReference type="ARBA" id="ARBA00022694"/>
    </source>
</evidence>
<dbReference type="InterPro" id="IPR012795">
    <property type="entry name" value="tRNA_Ile_lys_synt_N"/>
</dbReference>
<protein>
    <recommendedName>
        <fullName evidence="1">tRNA(Ile)-lysidine synthetase</fullName>
        <ecNumber evidence="1">6.3.4.19</ecNumber>
    </recommendedName>
</protein>
<gene>
    <name evidence="8" type="ORF">FZEAL_6795</name>
</gene>
<evidence type="ECO:0000256" key="2">
    <source>
        <dbReference type="ARBA" id="ARBA00022598"/>
    </source>
</evidence>
<dbReference type="NCBIfam" id="TIGR02432">
    <property type="entry name" value="lysidine_TilS_N"/>
    <property type="match status" value="1"/>
</dbReference>
<keyword evidence="4" id="KW-0547">Nucleotide-binding</keyword>
<dbReference type="Proteomes" id="UP000635477">
    <property type="component" value="Unassembled WGS sequence"/>
</dbReference>
<evidence type="ECO:0000256" key="4">
    <source>
        <dbReference type="ARBA" id="ARBA00022741"/>
    </source>
</evidence>
<accession>A0A8H4UI44</accession>
<keyword evidence="9" id="KW-1185">Reference proteome</keyword>
<comment type="caution">
    <text evidence="8">The sequence shown here is derived from an EMBL/GenBank/DDBJ whole genome shotgun (WGS) entry which is preliminary data.</text>
</comment>
<dbReference type="GO" id="GO:0008033">
    <property type="term" value="P:tRNA processing"/>
    <property type="evidence" value="ECO:0007669"/>
    <property type="project" value="UniProtKB-KW"/>
</dbReference>
<dbReference type="GO" id="GO:0005524">
    <property type="term" value="F:ATP binding"/>
    <property type="evidence" value="ECO:0007669"/>
    <property type="project" value="UniProtKB-KW"/>
</dbReference>
<organism evidence="8 9">
    <name type="scientific">Fusarium zealandicum</name>
    <dbReference type="NCBI Taxonomy" id="1053134"/>
    <lineage>
        <taxon>Eukaryota</taxon>
        <taxon>Fungi</taxon>
        <taxon>Dikarya</taxon>
        <taxon>Ascomycota</taxon>
        <taxon>Pezizomycotina</taxon>
        <taxon>Sordariomycetes</taxon>
        <taxon>Hypocreomycetidae</taxon>
        <taxon>Hypocreales</taxon>
        <taxon>Nectriaceae</taxon>
        <taxon>Fusarium</taxon>
        <taxon>Fusarium staphyleae species complex</taxon>
    </lineage>
</organism>
<keyword evidence="2" id="KW-0436">Ligase</keyword>
<dbReference type="InterPro" id="IPR014729">
    <property type="entry name" value="Rossmann-like_a/b/a_fold"/>
</dbReference>
<dbReference type="SUPFAM" id="SSF52402">
    <property type="entry name" value="Adenine nucleotide alpha hydrolases-like"/>
    <property type="match status" value="1"/>
</dbReference>